<name>A0ABS1JB77_9BACL</name>
<dbReference type="PANTHER" id="PTHR43736">
    <property type="entry name" value="ADP-RIBOSE PYROPHOSPHATASE"/>
    <property type="match status" value="1"/>
</dbReference>
<dbReference type="InterPro" id="IPR054105">
    <property type="entry name" value="WHD_NrtR"/>
</dbReference>
<dbReference type="EMBL" id="JAEQNB010000002">
    <property type="protein sequence ID" value="MBL0386863.1"/>
    <property type="molecule type" value="Genomic_DNA"/>
</dbReference>
<proteinExistence type="predicted"/>
<dbReference type="InterPro" id="IPR036388">
    <property type="entry name" value="WH-like_DNA-bd_sf"/>
</dbReference>
<dbReference type="SUPFAM" id="SSF46785">
    <property type="entry name" value="Winged helix' DNA-binding domain"/>
    <property type="match status" value="1"/>
</dbReference>
<evidence type="ECO:0000313" key="3">
    <source>
        <dbReference type="Proteomes" id="UP000602284"/>
    </source>
</evidence>
<gene>
    <name evidence="2" type="ORF">JJB07_09380</name>
</gene>
<keyword evidence="3" id="KW-1185">Reference proteome</keyword>
<dbReference type="InterPro" id="IPR015797">
    <property type="entry name" value="NUDIX_hydrolase-like_dom_sf"/>
</dbReference>
<dbReference type="SUPFAM" id="SSF55811">
    <property type="entry name" value="Nudix"/>
    <property type="match status" value="1"/>
</dbReference>
<organism evidence="2 3">
    <name type="scientific">Tumebacillus amylolyticus</name>
    <dbReference type="NCBI Taxonomy" id="2801339"/>
    <lineage>
        <taxon>Bacteria</taxon>
        <taxon>Bacillati</taxon>
        <taxon>Bacillota</taxon>
        <taxon>Bacilli</taxon>
        <taxon>Bacillales</taxon>
        <taxon>Alicyclobacillaceae</taxon>
        <taxon>Tumebacillus</taxon>
    </lineage>
</organism>
<dbReference type="Proteomes" id="UP000602284">
    <property type="component" value="Unassembled WGS sequence"/>
</dbReference>
<dbReference type="Gene3D" id="3.90.79.10">
    <property type="entry name" value="Nucleoside Triphosphate Pyrophosphohydrolase"/>
    <property type="match status" value="1"/>
</dbReference>
<accession>A0ABS1JB77</accession>
<feature type="domain" description="Nudix hydrolase" evidence="1">
    <location>
        <begin position="18"/>
        <end position="164"/>
    </location>
</feature>
<dbReference type="RefSeq" id="WP_201634070.1">
    <property type="nucleotide sequence ID" value="NZ_JAEQNB010000002.1"/>
</dbReference>
<dbReference type="Pfam" id="PF00293">
    <property type="entry name" value="NUDIX"/>
    <property type="match status" value="1"/>
</dbReference>
<dbReference type="InterPro" id="IPR036390">
    <property type="entry name" value="WH_DNA-bd_sf"/>
</dbReference>
<keyword evidence="2" id="KW-0378">Hydrolase</keyword>
<comment type="caution">
    <text evidence="2">The sequence shown here is derived from an EMBL/GenBank/DDBJ whole genome shotgun (WGS) entry which is preliminary data.</text>
</comment>
<evidence type="ECO:0000313" key="2">
    <source>
        <dbReference type="EMBL" id="MBL0386863.1"/>
    </source>
</evidence>
<dbReference type="Pfam" id="PF21906">
    <property type="entry name" value="WHD_NrtR"/>
    <property type="match status" value="1"/>
</dbReference>
<reference evidence="2 3" key="1">
    <citation type="submission" date="2021-01" db="EMBL/GenBank/DDBJ databases">
        <title>Tumebacillus sp. strain ITR2 16S ribosomal RNA gene Genome sequencing and assembly.</title>
        <authorList>
            <person name="Kang M."/>
        </authorList>
    </citation>
    <scope>NUCLEOTIDE SEQUENCE [LARGE SCALE GENOMIC DNA]</scope>
    <source>
        <strain evidence="2 3">ITR2</strain>
    </source>
</reference>
<sequence>METPENAANYTAKKYRTPDGAPCDIVIFTIVSDEAQVNKKVLPRRELQVLLIQRKQWPDEGKWALPGGFSKPTETLYESARRELQEETGVESPYLEYFNVYSTPNRDPRGWIISHAYFALVQEQILAARQAADDAADVKLFSVDEALTNLELAFDHREILADALQRVRHKMLTTTIAREFLPEEFTIAELYQVIQTVCPGFEEPNFKRKVTATQTRQGLIEEVRDENGQKKTTNRNSQRHAQLYKFTGFEPVVSIYQ</sequence>
<dbReference type="Gene3D" id="1.10.10.10">
    <property type="entry name" value="Winged helix-like DNA-binding domain superfamily/Winged helix DNA-binding domain"/>
    <property type="match status" value="1"/>
</dbReference>
<dbReference type="PROSITE" id="PS51462">
    <property type="entry name" value="NUDIX"/>
    <property type="match status" value="1"/>
</dbReference>
<protein>
    <submittedName>
        <fullName evidence="2">NUDIX hydrolase</fullName>
    </submittedName>
</protein>
<dbReference type="GO" id="GO:0016787">
    <property type="term" value="F:hydrolase activity"/>
    <property type="evidence" value="ECO:0007669"/>
    <property type="project" value="UniProtKB-KW"/>
</dbReference>
<dbReference type="CDD" id="cd18873">
    <property type="entry name" value="NUDIX_NadM_like"/>
    <property type="match status" value="1"/>
</dbReference>
<dbReference type="PANTHER" id="PTHR43736:SF4">
    <property type="entry name" value="SLR1690 PROTEIN"/>
    <property type="match status" value="1"/>
</dbReference>
<dbReference type="InterPro" id="IPR000086">
    <property type="entry name" value="NUDIX_hydrolase_dom"/>
</dbReference>
<evidence type="ECO:0000259" key="1">
    <source>
        <dbReference type="PROSITE" id="PS51462"/>
    </source>
</evidence>